<name>A0A2I2G6K5_9EURO</name>
<evidence type="ECO:0000313" key="3">
    <source>
        <dbReference type="Proteomes" id="UP000234275"/>
    </source>
</evidence>
<protein>
    <submittedName>
        <fullName evidence="2">Uncharacterized protein</fullName>
    </submittedName>
</protein>
<dbReference type="AlphaFoldDB" id="A0A2I2G6K5"/>
<dbReference type="EMBL" id="MSFO01000005">
    <property type="protein sequence ID" value="PLB48512.1"/>
    <property type="molecule type" value="Genomic_DNA"/>
</dbReference>
<proteinExistence type="predicted"/>
<reference evidence="2 3" key="1">
    <citation type="submission" date="2016-12" db="EMBL/GenBank/DDBJ databases">
        <title>The genomes of Aspergillus section Nigri reveals drivers in fungal speciation.</title>
        <authorList>
            <consortium name="DOE Joint Genome Institute"/>
            <person name="Vesth T.C."/>
            <person name="Nybo J."/>
            <person name="Theobald S."/>
            <person name="Brandl J."/>
            <person name="Frisvad J.C."/>
            <person name="Nielsen K.F."/>
            <person name="Lyhne E.K."/>
            <person name="Kogle M.E."/>
            <person name="Kuo A."/>
            <person name="Riley R."/>
            <person name="Clum A."/>
            <person name="Nolan M."/>
            <person name="Lipzen A."/>
            <person name="Salamov A."/>
            <person name="Henrissat B."/>
            <person name="Wiebenga A."/>
            <person name="De Vries R.P."/>
            <person name="Grigoriev I.V."/>
            <person name="Mortensen U.H."/>
            <person name="Andersen M.R."/>
            <person name="Baker S.E."/>
        </authorList>
    </citation>
    <scope>NUCLEOTIDE SEQUENCE [LARGE SCALE GENOMIC DNA]</scope>
    <source>
        <strain evidence="2 3">IBT 23096</strain>
    </source>
</reference>
<keyword evidence="1" id="KW-0812">Transmembrane</keyword>
<accession>A0A2I2G6K5</accession>
<keyword evidence="3" id="KW-1185">Reference proteome</keyword>
<dbReference type="VEuPathDB" id="FungiDB:P170DRAFT_212522"/>
<keyword evidence="1" id="KW-1133">Transmembrane helix</keyword>
<evidence type="ECO:0000313" key="2">
    <source>
        <dbReference type="EMBL" id="PLB48512.1"/>
    </source>
</evidence>
<dbReference type="GeneID" id="36550520"/>
<keyword evidence="1" id="KW-0472">Membrane</keyword>
<gene>
    <name evidence="2" type="ORF">P170DRAFT_212522</name>
</gene>
<evidence type="ECO:0000256" key="1">
    <source>
        <dbReference type="SAM" id="Phobius"/>
    </source>
</evidence>
<dbReference type="Proteomes" id="UP000234275">
    <property type="component" value="Unassembled WGS sequence"/>
</dbReference>
<sequence length="131" mass="15122">MAWFAKSRMISAFWFSDRIFCSLFFFLSIFRLFAGLLSPFYPDHTCLSASRLVRKFGWSLPVIEIVLASGVVTIVASGYCRPEFMGMETRRRMLSLPWTGRRSKEEKFRSVKAMSKARTHALVVLGRKKNP</sequence>
<comment type="caution">
    <text evidence="2">The sequence shown here is derived from an EMBL/GenBank/DDBJ whole genome shotgun (WGS) entry which is preliminary data.</text>
</comment>
<dbReference type="RefSeq" id="XP_024703814.1">
    <property type="nucleotide sequence ID" value="XM_024842821.1"/>
</dbReference>
<organism evidence="2 3">
    <name type="scientific">Aspergillus steynii IBT 23096</name>
    <dbReference type="NCBI Taxonomy" id="1392250"/>
    <lineage>
        <taxon>Eukaryota</taxon>
        <taxon>Fungi</taxon>
        <taxon>Dikarya</taxon>
        <taxon>Ascomycota</taxon>
        <taxon>Pezizomycotina</taxon>
        <taxon>Eurotiomycetes</taxon>
        <taxon>Eurotiomycetidae</taxon>
        <taxon>Eurotiales</taxon>
        <taxon>Aspergillaceae</taxon>
        <taxon>Aspergillus</taxon>
        <taxon>Aspergillus subgen. Circumdati</taxon>
    </lineage>
</organism>
<feature type="transmembrane region" description="Helical" evidence="1">
    <location>
        <begin position="58"/>
        <end position="80"/>
    </location>
</feature>